<dbReference type="OrthoDB" id="350535at2"/>
<dbReference type="Proteomes" id="UP000784700">
    <property type="component" value="Unassembled WGS sequence"/>
</dbReference>
<organism evidence="1 2">
    <name type="scientific">Apilactobacillus micheneri</name>
    <dbReference type="NCBI Taxonomy" id="1899430"/>
    <lineage>
        <taxon>Bacteria</taxon>
        <taxon>Bacillati</taxon>
        <taxon>Bacillota</taxon>
        <taxon>Bacilli</taxon>
        <taxon>Lactobacillales</taxon>
        <taxon>Lactobacillaceae</taxon>
        <taxon>Apilactobacillus</taxon>
    </lineage>
</organism>
<reference evidence="1" key="1">
    <citation type="submission" date="2018-08" db="EMBL/GenBank/DDBJ databases">
        <title>Comparative genomics of wild bee and flower associated Lactobacillus reveals potential adaptation to the bee host.</title>
        <authorList>
            <person name="Vuong H.Q."/>
            <person name="Mcfrederick Q.S."/>
        </authorList>
    </citation>
    <scope>NUCLEOTIDE SEQUENCE</scope>
    <source>
        <strain evidence="1">HV_63</strain>
    </source>
</reference>
<dbReference type="GeneID" id="58107862"/>
<dbReference type="PANTHER" id="PTHR37297">
    <property type="entry name" value="PROTEIN NRDI"/>
    <property type="match status" value="1"/>
</dbReference>
<comment type="caution">
    <text evidence="1">The sequence shown here is derived from an EMBL/GenBank/DDBJ whole genome shotgun (WGS) entry which is preliminary data.</text>
</comment>
<evidence type="ECO:0000313" key="1">
    <source>
        <dbReference type="EMBL" id="TPR46276.1"/>
    </source>
</evidence>
<evidence type="ECO:0000313" key="2">
    <source>
        <dbReference type="Proteomes" id="UP000784700"/>
    </source>
</evidence>
<dbReference type="NCBIfam" id="NF002714">
    <property type="entry name" value="PRK02551.1"/>
    <property type="match status" value="1"/>
</dbReference>
<proteinExistence type="predicted"/>
<dbReference type="SUPFAM" id="SSF52218">
    <property type="entry name" value="Flavoproteins"/>
    <property type="match status" value="1"/>
</dbReference>
<dbReference type="PIRSF" id="PIRSF005087">
    <property type="entry name" value="NrdI"/>
    <property type="match status" value="1"/>
</dbReference>
<accession>A0A2S2JKZ8</accession>
<dbReference type="Gene3D" id="3.40.50.360">
    <property type="match status" value="1"/>
</dbReference>
<dbReference type="EMBL" id="QUBG01000001">
    <property type="protein sequence ID" value="TPR46276.1"/>
    <property type="molecule type" value="Genomic_DNA"/>
</dbReference>
<dbReference type="GO" id="GO:0010181">
    <property type="term" value="F:FMN binding"/>
    <property type="evidence" value="ECO:0007669"/>
    <property type="project" value="InterPro"/>
</dbReference>
<name>A0A2S2JKZ8_9LACO</name>
<gene>
    <name evidence="1" type="ORF">DY130_01805</name>
</gene>
<dbReference type="Pfam" id="PF07972">
    <property type="entry name" value="Flavodoxin_NdrI"/>
    <property type="match status" value="1"/>
</dbReference>
<dbReference type="AlphaFoldDB" id="A0A2S2JKZ8"/>
<dbReference type="PANTHER" id="PTHR37297:SF1">
    <property type="entry name" value="PROTEIN NRDI"/>
    <property type="match status" value="1"/>
</dbReference>
<sequence length="153" mass="17304">MKPIRILYISIAGNTKNFVNNLTNFANEENKKDSNNPTIEATEVSDQTDFAHEHSNFFAFVPTYLDGGNGIDNGVKEMMTNALGEYIAYDNNRDYCIGVVGSGNKNFNEQYCLSAKRYAESFDCPFVSDFELRGTDRDLPRIYNLLKQTALKN</sequence>
<dbReference type="RefSeq" id="WP_105964015.1">
    <property type="nucleotide sequence ID" value="NZ_BAABXB010000045.1"/>
</dbReference>
<dbReference type="InterPro" id="IPR029039">
    <property type="entry name" value="Flavoprotein-like_sf"/>
</dbReference>
<protein>
    <submittedName>
        <fullName evidence="1">Ribonucleotide reductase assembly protein NrdI</fullName>
    </submittedName>
</protein>
<dbReference type="InterPro" id="IPR004465">
    <property type="entry name" value="RNR_NrdI"/>
</dbReference>